<evidence type="ECO:0000256" key="1">
    <source>
        <dbReference type="SAM" id="Coils"/>
    </source>
</evidence>
<organism evidence="2 3">
    <name type="scientific">Collibacillus ludicampi</name>
    <dbReference type="NCBI Taxonomy" id="2771369"/>
    <lineage>
        <taxon>Bacteria</taxon>
        <taxon>Bacillati</taxon>
        <taxon>Bacillota</taxon>
        <taxon>Bacilli</taxon>
        <taxon>Bacillales</taxon>
        <taxon>Alicyclobacillaceae</taxon>
        <taxon>Collibacillus</taxon>
    </lineage>
</organism>
<dbReference type="EMBL" id="BOQE01000001">
    <property type="protein sequence ID" value="GIM47682.1"/>
    <property type="molecule type" value="Genomic_DNA"/>
</dbReference>
<dbReference type="RefSeq" id="WP_282200636.1">
    <property type="nucleotide sequence ID" value="NZ_BOQE01000001.1"/>
</dbReference>
<proteinExistence type="predicted"/>
<keyword evidence="1" id="KW-0175">Coiled coil</keyword>
<feature type="coiled-coil region" evidence="1">
    <location>
        <begin position="315"/>
        <end position="349"/>
    </location>
</feature>
<comment type="caution">
    <text evidence="2">The sequence shown here is derived from an EMBL/GenBank/DDBJ whole genome shotgun (WGS) entry which is preliminary data.</text>
</comment>
<evidence type="ECO:0000313" key="2">
    <source>
        <dbReference type="EMBL" id="GIM47682.1"/>
    </source>
</evidence>
<name>A0AAV4LJY8_9BACL</name>
<gene>
    <name evidence="2" type="ORF">DNHGIG_32310</name>
</gene>
<dbReference type="Proteomes" id="UP001057291">
    <property type="component" value="Unassembled WGS sequence"/>
</dbReference>
<reference evidence="2" key="1">
    <citation type="journal article" date="2023" name="Int. J. Syst. Evol. Microbiol.">
        <title>Collibacillus ludicampi gen. nov., sp. nov., a new soil bacterium of the family Alicyclobacillaceae.</title>
        <authorList>
            <person name="Jojima T."/>
            <person name="Ioku Y."/>
            <person name="Fukuta Y."/>
            <person name="Shirasaka N."/>
            <person name="Matsumura Y."/>
            <person name="Mori M."/>
        </authorList>
    </citation>
    <scope>NUCLEOTIDE SEQUENCE</scope>
    <source>
        <strain evidence="2">TP075</strain>
    </source>
</reference>
<keyword evidence="3" id="KW-1185">Reference proteome</keyword>
<sequence length="450" mass="49052">MRRSIRNIFSLVLVFLMLITGYNFTPLGVHEKKVFASSSNGVVYPNATVTGVGYSGYYDVYDAGSSIAENIVITGIKYKATMTSYGSVGSLILCSYHYENAGFYDDGLQMPLPTSMWSTQNYSITFDPSQSAGLKRIAVRAPFWSGGGAQFNITITEIDYIVYNWDNISTQISQDRHVQIVLNSSVPMPNVYLKAYNETTGNTLYISGQTGTQFVFDDKNVNPEHYYTYDLYWEIGWATDINYSLRTPYPWVYIGTYTIKVPSDATLAYQAATAAQQAAQQAQASADQVNSIVNSTLTVSAGVVQDSSGTVLTAARAAQQAAQQANTGIQNLSNQMGNLQNTLNTVNNSINNIQTLLPPTLKKISGYNGATATSSTLFKVTLDYTNATDYRVAVDGNWSGWNSLSSYQTTGYIPVTLPSSPGMHQITVQIRNGSGSTAPTDQASMSVFKL</sequence>
<dbReference type="AlphaFoldDB" id="A0AAV4LJY8"/>
<evidence type="ECO:0000313" key="3">
    <source>
        <dbReference type="Proteomes" id="UP001057291"/>
    </source>
</evidence>
<accession>A0AAV4LJY8</accession>
<protein>
    <submittedName>
        <fullName evidence="2">Uncharacterized protein</fullName>
    </submittedName>
</protein>